<gene>
    <name evidence="1" type="ORF">EOD41_06415</name>
</gene>
<dbReference type="OrthoDB" id="9980792at2"/>
<dbReference type="Proteomes" id="UP000282759">
    <property type="component" value="Unassembled WGS sequence"/>
</dbReference>
<evidence type="ECO:0000313" key="2">
    <source>
        <dbReference type="Proteomes" id="UP000282759"/>
    </source>
</evidence>
<reference evidence="1 2" key="1">
    <citation type="submission" date="2019-01" db="EMBL/GenBank/DDBJ databases">
        <authorList>
            <person name="Chen W.-M."/>
        </authorList>
    </citation>
    <scope>NUCLEOTIDE SEQUENCE [LARGE SCALE GENOMIC DNA]</scope>
    <source>
        <strain evidence="1 2">YBJ-36</strain>
    </source>
</reference>
<keyword evidence="2" id="KW-1185">Reference proteome</keyword>
<dbReference type="AlphaFoldDB" id="A0A3S2Y1Z3"/>
<organism evidence="1 2">
    <name type="scientific">Mucilaginibacter limnophilus</name>
    <dbReference type="NCBI Taxonomy" id="1932778"/>
    <lineage>
        <taxon>Bacteria</taxon>
        <taxon>Pseudomonadati</taxon>
        <taxon>Bacteroidota</taxon>
        <taxon>Sphingobacteriia</taxon>
        <taxon>Sphingobacteriales</taxon>
        <taxon>Sphingobacteriaceae</taxon>
        <taxon>Mucilaginibacter</taxon>
    </lineage>
</organism>
<proteinExistence type="predicted"/>
<sequence length="68" mass="7435">MKKLNLKMEGIGEMLSKEKMKNVIGGYGDAACYNTCLNSGMSGCVNPPNDPNWCLNYITTYCANLCGF</sequence>
<dbReference type="RefSeq" id="WP_127703968.1">
    <property type="nucleotide sequence ID" value="NZ_SACK01000002.1"/>
</dbReference>
<comment type="caution">
    <text evidence="1">The sequence shown here is derived from an EMBL/GenBank/DDBJ whole genome shotgun (WGS) entry which is preliminary data.</text>
</comment>
<protein>
    <submittedName>
        <fullName evidence="1">Uncharacterized protein</fullName>
    </submittedName>
</protein>
<name>A0A3S2Y1Z3_9SPHI</name>
<evidence type="ECO:0000313" key="1">
    <source>
        <dbReference type="EMBL" id="RVU01596.1"/>
    </source>
</evidence>
<dbReference type="EMBL" id="SACK01000002">
    <property type="protein sequence ID" value="RVU01596.1"/>
    <property type="molecule type" value="Genomic_DNA"/>
</dbReference>
<accession>A0A3S2Y1Z3</accession>